<dbReference type="InterPro" id="IPR006750">
    <property type="entry name" value="YdcZ"/>
</dbReference>
<proteinExistence type="predicted"/>
<name>A0ABU2DNX7_9MICC</name>
<dbReference type="Pfam" id="PF04657">
    <property type="entry name" value="DMT_YdcZ"/>
    <property type="match status" value="2"/>
</dbReference>
<keyword evidence="3" id="KW-1185">Reference proteome</keyword>
<dbReference type="PANTHER" id="PTHR34821:SF2">
    <property type="entry name" value="INNER MEMBRANE PROTEIN YDCZ"/>
    <property type="match status" value="1"/>
</dbReference>
<accession>A0ABU2DNX7</accession>
<feature type="transmembrane region" description="Helical" evidence="1">
    <location>
        <begin position="12"/>
        <end position="31"/>
    </location>
</feature>
<feature type="transmembrane region" description="Helical" evidence="1">
    <location>
        <begin position="109"/>
        <end position="131"/>
    </location>
</feature>
<feature type="transmembrane region" description="Helical" evidence="1">
    <location>
        <begin position="273"/>
        <end position="293"/>
    </location>
</feature>
<sequence>MHASKGSPSYPPIVWIGFVVLMIAAGGAIPLQGRVNAALGAELGDPYLAALLSFGGGLALIALIAVVTRRGRATMRRVPATLRSGAVRPWYLLVGLGGAYFVLAQTLTIGLIGVAVFTVSVVTGQTVGGLLWDRIGLGPAGRIRLTALRVISAVLTVLAVLWAVSPQLQGAQRGWELLLLVVVPFSGGFINSGQQAINGRQTAAYRSPIPSTLFNFLSGTAALAVVWVGVLFAGEVSAPESLPSQWWLYLGGPLGVVFIGLGALLVTRVGVLVAAMGMIAGQLVGSLLLDVVAPAPGSVVTTATVLGTALTLAAVALASLPDMLRARRWRR</sequence>
<protein>
    <submittedName>
        <fullName evidence="2">DMT family transporter</fullName>
    </submittedName>
</protein>
<dbReference type="RefSeq" id="WP_310547202.1">
    <property type="nucleotide sequence ID" value="NZ_JAVKGR010000001.1"/>
</dbReference>
<gene>
    <name evidence="2" type="ORF">RIL96_01380</name>
</gene>
<feature type="transmembrane region" description="Helical" evidence="1">
    <location>
        <begin position="246"/>
        <end position="266"/>
    </location>
</feature>
<evidence type="ECO:0000313" key="3">
    <source>
        <dbReference type="Proteomes" id="UP001251870"/>
    </source>
</evidence>
<keyword evidence="1" id="KW-0472">Membrane</keyword>
<keyword evidence="1" id="KW-0812">Transmembrane</keyword>
<keyword evidence="1" id="KW-1133">Transmembrane helix</keyword>
<feature type="transmembrane region" description="Helical" evidence="1">
    <location>
        <begin position="47"/>
        <end position="67"/>
    </location>
</feature>
<feature type="transmembrane region" description="Helical" evidence="1">
    <location>
        <begin position="143"/>
        <end position="163"/>
    </location>
</feature>
<dbReference type="Proteomes" id="UP001251870">
    <property type="component" value="Unassembled WGS sequence"/>
</dbReference>
<feature type="transmembrane region" description="Helical" evidence="1">
    <location>
        <begin position="299"/>
        <end position="321"/>
    </location>
</feature>
<comment type="caution">
    <text evidence="2">The sequence shown here is derived from an EMBL/GenBank/DDBJ whole genome shotgun (WGS) entry which is preliminary data.</text>
</comment>
<evidence type="ECO:0000256" key="1">
    <source>
        <dbReference type="SAM" id="Phobius"/>
    </source>
</evidence>
<reference evidence="2 3" key="1">
    <citation type="submission" date="2023-09" db="EMBL/GenBank/DDBJ databases">
        <title>Description of three actinobacteria isolated from air of manufacturing shop in a pharmaceutical factory.</title>
        <authorList>
            <person name="Zhang D.-F."/>
        </authorList>
    </citation>
    <scope>NUCLEOTIDE SEQUENCE [LARGE SCALE GENOMIC DNA]</scope>
    <source>
        <strain evidence="2 3">LY-0111</strain>
    </source>
</reference>
<feature type="transmembrane region" description="Helical" evidence="1">
    <location>
        <begin position="175"/>
        <end position="192"/>
    </location>
</feature>
<feature type="transmembrane region" description="Helical" evidence="1">
    <location>
        <begin position="213"/>
        <end position="234"/>
    </location>
</feature>
<organism evidence="2 3">
    <name type="scientific">Nesterenkonia aerolata</name>
    <dbReference type="NCBI Taxonomy" id="3074079"/>
    <lineage>
        <taxon>Bacteria</taxon>
        <taxon>Bacillati</taxon>
        <taxon>Actinomycetota</taxon>
        <taxon>Actinomycetes</taxon>
        <taxon>Micrococcales</taxon>
        <taxon>Micrococcaceae</taxon>
        <taxon>Nesterenkonia</taxon>
    </lineage>
</organism>
<feature type="transmembrane region" description="Helical" evidence="1">
    <location>
        <begin position="87"/>
        <end position="103"/>
    </location>
</feature>
<dbReference type="PANTHER" id="PTHR34821">
    <property type="entry name" value="INNER MEMBRANE PROTEIN YDCZ"/>
    <property type="match status" value="1"/>
</dbReference>
<dbReference type="EMBL" id="JAVKGR010000001">
    <property type="protein sequence ID" value="MDR8018219.1"/>
    <property type="molecule type" value="Genomic_DNA"/>
</dbReference>
<evidence type="ECO:0000313" key="2">
    <source>
        <dbReference type="EMBL" id="MDR8018219.1"/>
    </source>
</evidence>